<evidence type="ECO:0000256" key="1">
    <source>
        <dbReference type="SAM" id="MobiDB-lite"/>
    </source>
</evidence>
<feature type="transmembrane region" description="Helical" evidence="2">
    <location>
        <begin position="50"/>
        <end position="66"/>
    </location>
</feature>
<keyword evidence="2" id="KW-0812">Transmembrane</keyword>
<evidence type="ECO:0000313" key="4">
    <source>
        <dbReference type="Proteomes" id="UP000058074"/>
    </source>
</evidence>
<organism evidence="3 4">
    <name type="scientific">Sphingopyxis macrogoltabida</name>
    <name type="common">Sphingomonas macrogoltabidus</name>
    <dbReference type="NCBI Taxonomy" id="33050"/>
    <lineage>
        <taxon>Bacteria</taxon>
        <taxon>Pseudomonadati</taxon>
        <taxon>Pseudomonadota</taxon>
        <taxon>Alphaproteobacteria</taxon>
        <taxon>Sphingomonadales</taxon>
        <taxon>Sphingomonadaceae</taxon>
        <taxon>Sphingopyxis</taxon>
    </lineage>
</organism>
<dbReference type="AlphaFoldDB" id="A0A0N9UIY6"/>
<gene>
    <name evidence="3" type="ORF">AN936_00585</name>
</gene>
<feature type="transmembrane region" description="Helical" evidence="2">
    <location>
        <begin position="86"/>
        <end position="104"/>
    </location>
</feature>
<dbReference type="Proteomes" id="UP000058074">
    <property type="component" value="Chromosome"/>
</dbReference>
<evidence type="ECO:0000256" key="2">
    <source>
        <dbReference type="SAM" id="Phobius"/>
    </source>
</evidence>
<dbReference type="RefSeq" id="WP_201782952.1">
    <property type="nucleotide sequence ID" value="NZ_CP012700.1"/>
</dbReference>
<proteinExistence type="predicted"/>
<dbReference type="KEGG" id="smag:AN936_00585"/>
<dbReference type="EMBL" id="CP012700">
    <property type="protein sequence ID" value="ALH78921.1"/>
    <property type="molecule type" value="Genomic_DNA"/>
</dbReference>
<feature type="transmembrane region" description="Helical" evidence="2">
    <location>
        <begin position="26"/>
        <end position="43"/>
    </location>
</feature>
<protein>
    <submittedName>
        <fullName evidence="3">Uncharacterized protein</fullName>
    </submittedName>
</protein>
<evidence type="ECO:0000313" key="3">
    <source>
        <dbReference type="EMBL" id="ALH78921.1"/>
    </source>
</evidence>
<reference evidence="3 4" key="1">
    <citation type="journal article" date="2015" name="Genome Announc.">
        <title>Complete Genome Sequence of Polypropylene Glycol- and Polyethylene Glycol-Degrading Sphingopyxis macrogoltabida Strain EY-1.</title>
        <authorList>
            <person name="Ohtsubo Y."/>
            <person name="Nagata Y."/>
            <person name="Numata M."/>
            <person name="Tsuchikane K."/>
            <person name="Hosoyama A."/>
            <person name="Yamazoe A."/>
            <person name="Tsuda M."/>
            <person name="Fujita N."/>
            <person name="Kawai F."/>
        </authorList>
    </citation>
    <scope>NUCLEOTIDE SEQUENCE [LARGE SCALE GENOMIC DNA]</scope>
    <source>
        <strain evidence="3 4">EY-1</strain>
    </source>
</reference>
<keyword evidence="2" id="KW-1133">Transmembrane helix</keyword>
<feature type="region of interest" description="Disordered" evidence="1">
    <location>
        <begin position="105"/>
        <end position="134"/>
    </location>
</feature>
<keyword evidence="2" id="KW-0472">Membrane</keyword>
<accession>A0A0N9UIY6</accession>
<name>A0A0N9UIY6_SPHMC</name>
<sequence>MAEPFPIWFSDAKISLVAATGLTRDALHIYAALGIFILVKLLWRGRGGTVAALLLVAAAALANEWLDHRVEMLQKIWCNDEEHWHDIWNTLFWPVVLAVVLPWLPSSPRGKNATAETAPAEMSGEDAERGLEQA</sequence>